<protein>
    <submittedName>
        <fullName evidence="2">Uncharacterized protein</fullName>
    </submittedName>
</protein>
<organism evidence="2 3">
    <name type="scientific">Dermatophagoides farinae</name>
    <name type="common">American house dust mite</name>
    <dbReference type="NCBI Taxonomy" id="6954"/>
    <lineage>
        <taxon>Eukaryota</taxon>
        <taxon>Metazoa</taxon>
        <taxon>Ecdysozoa</taxon>
        <taxon>Arthropoda</taxon>
        <taxon>Chelicerata</taxon>
        <taxon>Arachnida</taxon>
        <taxon>Acari</taxon>
        <taxon>Acariformes</taxon>
        <taxon>Sarcoptiformes</taxon>
        <taxon>Astigmata</taxon>
        <taxon>Psoroptidia</taxon>
        <taxon>Analgoidea</taxon>
        <taxon>Pyroglyphidae</taxon>
        <taxon>Dermatophagoidinae</taxon>
        <taxon>Dermatophagoides</taxon>
    </lineage>
</organism>
<reference evidence="2" key="2">
    <citation type="journal article" date="2022" name="Res Sq">
        <title>Comparative Genomics Reveals Insights into the Divergent Evolution of Astigmatic Mites and Household Pest Adaptations.</title>
        <authorList>
            <person name="Xiong Q."/>
            <person name="Wan A.T.-Y."/>
            <person name="Liu X.-Y."/>
            <person name="Fung C.S.-H."/>
            <person name="Xiao X."/>
            <person name="Malainual N."/>
            <person name="Hou J."/>
            <person name="Wang L."/>
            <person name="Wang M."/>
            <person name="Yang K."/>
            <person name="Cui Y."/>
            <person name="Leung E."/>
            <person name="Nong W."/>
            <person name="Shin S.-K."/>
            <person name="Au S."/>
            <person name="Jeong K.Y."/>
            <person name="Chew F.T."/>
            <person name="Hui J."/>
            <person name="Leung T.F."/>
            <person name="Tungtrongchitr A."/>
            <person name="Zhong N."/>
            <person name="Liu Z."/>
            <person name="Tsui S."/>
        </authorList>
    </citation>
    <scope>NUCLEOTIDE SEQUENCE</scope>
    <source>
        <strain evidence="2">Derf</strain>
        <tissue evidence="2">Whole organism</tissue>
    </source>
</reference>
<gene>
    <name evidence="2" type="ORF">DERF_015888</name>
</gene>
<dbReference type="AlphaFoldDB" id="A0A922KRQ9"/>
<reference evidence="2" key="1">
    <citation type="submission" date="2013-05" db="EMBL/GenBank/DDBJ databases">
        <authorList>
            <person name="Yim A.K.Y."/>
            <person name="Chan T.F."/>
            <person name="Ji K.M."/>
            <person name="Liu X.Y."/>
            <person name="Zhou J.W."/>
            <person name="Li R.Q."/>
            <person name="Yang K.Y."/>
            <person name="Li J."/>
            <person name="Li M."/>
            <person name="Law P.T.W."/>
            <person name="Wu Y.L."/>
            <person name="Cai Z.L."/>
            <person name="Qin H."/>
            <person name="Bao Y."/>
            <person name="Leung R.K.K."/>
            <person name="Ng P.K.S."/>
            <person name="Zou J."/>
            <person name="Zhong X.J."/>
            <person name="Ran P.X."/>
            <person name="Zhong N.S."/>
            <person name="Liu Z.G."/>
            <person name="Tsui S.K.W."/>
        </authorList>
    </citation>
    <scope>NUCLEOTIDE SEQUENCE</scope>
    <source>
        <strain evidence="2">Derf</strain>
        <tissue evidence="2">Whole organism</tissue>
    </source>
</reference>
<feature type="transmembrane region" description="Helical" evidence="1">
    <location>
        <begin position="370"/>
        <end position="390"/>
    </location>
</feature>
<feature type="transmembrane region" description="Helical" evidence="1">
    <location>
        <begin position="451"/>
        <end position="474"/>
    </location>
</feature>
<dbReference type="EMBL" id="ASGP02000009">
    <property type="protein sequence ID" value="KAH9491156.1"/>
    <property type="molecule type" value="Genomic_DNA"/>
</dbReference>
<accession>A0A922KRQ9</accession>
<evidence type="ECO:0000313" key="3">
    <source>
        <dbReference type="Proteomes" id="UP000790347"/>
    </source>
</evidence>
<feature type="transmembrane region" description="Helical" evidence="1">
    <location>
        <begin position="152"/>
        <end position="178"/>
    </location>
</feature>
<sequence length="480" mass="56814">MIYCHHTRHSLCSDVFLNSNHSKKPFILIQDSVAKTHNATLLAMDRLCEILYNFLAIKIIKMARFLRIEKKNTISDIFQSDYYYVHFFLTRISYRLDEYEDHRIPMTYRRFKSAIFITLNGLCIIITLTLYVCMKESKILINYKYLEEIINIQRLDIIIICTLCMVCIGELISLRLLFKVVTYKSPMHDIVMKNLQFNDQRLTSNHLRYLHQYYLFLKTIGAILSVIIFLCIILGYVSEISLLVWSYFENKITFIQLLTFMTLFFSVCFHFDFMITALLLGTITAGFISEFLKLRSKQLSQFLQLNHLSKQIPMMKFKWNHIHQEYVDLYEKTAAIDKTISFVLLYLESASKIASISACIFYSRQIRMGISNSIVLCGMLLVFVYTSVLYTRLTYSPTYNHQYCQSLLKWMAKRSIIRNKTKKQFMNAMVKSNLFLQTMTQNEFGFHCGQVFFITKFQVLKLFMMHLPLITMFYKKICMV</sequence>
<evidence type="ECO:0000313" key="2">
    <source>
        <dbReference type="EMBL" id="KAH9491156.1"/>
    </source>
</evidence>
<name>A0A922KRQ9_DERFA</name>
<feature type="transmembrane region" description="Helical" evidence="1">
    <location>
        <begin position="257"/>
        <end position="288"/>
    </location>
</feature>
<keyword evidence="1" id="KW-1133">Transmembrane helix</keyword>
<comment type="caution">
    <text evidence="2">The sequence shown here is derived from an EMBL/GenBank/DDBJ whole genome shotgun (WGS) entry which is preliminary data.</text>
</comment>
<keyword evidence="1" id="KW-0812">Transmembrane</keyword>
<feature type="transmembrane region" description="Helical" evidence="1">
    <location>
        <begin position="113"/>
        <end position="132"/>
    </location>
</feature>
<keyword evidence="1" id="KW-0472">Membrane</keyword>
<feature type="transmembrane region" description="Helical" evidence="1">
    <location>
        <begin position="215"/>
        <end position="237"/>
    </location>
</feature>
<dbReference type="Proteomes" id="UP000790347">
    <property type="component" value="Unassembled WGS sequence"/>
</dbReference>
<proteinExistence type="predicted"/>
<keyword evidence="3" id="KW-1185">Reference proteome</keyword>
<evidence type="ECO:0000256" key="1">
    <source>
        <dbReference type="SAM" id="Phobius"/>
    </source>
</evidence>